<dbReference type="PROSITE" id="PS50112">
    <property type="entry name" value="PAS"/>
    <property type="match status" value="1"/>
</dbReference>
<evidence type="ECO:0000256" key="1">
    <source>
        <dbReference type="ARBA" id="ARBA00000085"/>
    </source>
</evidence>
<dbReference type="PROSITE" id="PS50113">
    <property type="entry name" value="PAC"/>
    <property type="match status" value="1"/>
</dbReference>
<feature type="compositionally biased region" description="Basic residues" evidence="6">
    <location>
        <begin position="256"/>
        <end position="266"/>
    </location>
</feature>
<dbReference type="EC" id="2.7.13.3" evidence="2"/>
<dbReference type="InterPro" id="IPR035965">
    <property type="entry name" value="PAS-like_dom_sf"/>
</dbReference>
<evidence type="ECO:0000313" key="10">
    <source>
        <dbReference type="Proteomes" id="UP000446658"/>
    </source>
</evidence>
<evidence type="ECO:0000259" key="8">
    <source>
        <dbReference type="PROSITE" id="PS50113"/>
    </source>
</evidence>
<dbReference type="PANTHER" id="PTHR43304">
    <property type="entry name" value="PHYTOCHROME-LIKE PROTEIN CPH1"/>
    <property type="match status" value="1"/>
</dbReference>
<dbReference type="Pfam" id="PF08447">
    <property type="entry name" value="PAS_3"/>
    <property type="match status" value="2"/>
</dbReference>
<keyword evidence="4" id="KW-0808">Transferase</keyword>
<dbReference type="SUPFAM" id="SSF55785">
    <property type="entry name" value="PYP-like sensor domain (PAS domain)"/>
    <property type="match status" value="2"/>
</dbReference>
<evidence type="ECO:0000256" key="4">
    <source>
        <dbReference type="ARBA" id="ARBA00022679"/>
    </source>
</evidence>
<evidence type="ECO:0000256" key="2">
    <source>
        <dbReference type="ARBA" id="ARBA00012438"/>
    </source>
</evidence>
<keyword evidence="5" id="KW-0418">Kinase</keyword>
<evidence type="ECO:0000256" key="3">
    <source>
        <dbReference type="ARBA" id="ARBA00022553"/>
    </source>
</evidence>
<accession>A0A844GEN4</accession>
<keyword evidence="3" id="KW-0597">Phosphoprotein</keyword>
<evidence type="ECO:0000313" key="9">
    <source>
        <dbReference type="EMBL" id="MTD33184.1"/>
    </source>
</evidence>
<dbReference type="EMBL" id="WLYX01000001">
    <property type="protein sequence ID" value="MTD33184.1"/>
    <property type="molecule type" value="Genomic_DNA"/>
</dbReference>
<dbReference type="NCBIfam" id="TIGR00229">
    <property type="entry name" value="sensory_box"/>
    <property type="match status" value="1"/>
</dbReference>
<dbReference type="PANTHER" id="PTHR43304:SF1">
    <property type="entry name" value="PAC DOMAIN-CONTAINING PROTEIN"/>
    <property type="match status" value="1"/>
</dbReference>
<evidence type="ECO:0000256" key="5">
    <source>
        <dbReference type="ARBA" id="ARBA00022777"/>
    </source>
</evidence>
<dbReference type="SMART" id="SM00086">
    <property type="entry name" value="PAC"/>
    <property type="match status" value="1"/>
</dbReference>
<feature type="region of interest" description="Disordered" evidence="6">
    <location>
        <begin position="194"/>
        <end position="274"/>
    </location>
</feature>
<dbReference type="CDD" id="cd00130">
    <property type="entry name" value="PAS"/>
    <property type="match status" value="2"/>
</dbReference>
<dbReference type="InterPro" id="IPR052162">
    <property type="entry name" value="Sensor_kinase/Photoreceptor"/>
</dbReference>
<dbReference type="InterPro" id="IPR001610">
    <property type="entry name" value="PAC"/>
</dbReference>
<feature type="domain" description="PAS" evidence="7">
    <location>
        <begin position="108"/>
        <end position="154"/>
    </location>
</feature>
<dbReference type="AlphaFoldDB" id="A0A844GEN4"/>
<comment type="catalytic activity">
    <reaction evidence="1">
        <text>ATP + protein L-histidine = ADP + protein N-phospho-L-histidine.</text>
        <dbReference type="EC" id="2.7.13.3"/>
    </reaction>
</comment>
<organism evidence="9 10">
    <name type="scientific">Paludibacterium denitrificans</name>
    <dbReference type="NCBI Taxonomy" id="2675226"/>
    <lineage>
        <taxon>Bacteria</taxon>
        <taxon>Pseudomonadati</taxon>
        <taxon>Pseudomonadota</taxon>
        <taxon>Betaproteobacteria</taxon>
        <taxon>Neisseriales</taxon>
        <taxon>Chromobacteriaceae</taxon>
        <taxon>Paludibacterium</taxon>
    </lineage>
</organism>
<comment type="caution">
    <text evidence="9">The sequence shown here is derived from an EMBL/GenBank/DDBJ whole genome shotgun (WGS) entry which is preliminary data.</text>
</comment>
<feature type="domain" description="PAC" evidence="8">
    <location>
        <begin position="24"/>
        <end position="77"/>
    </location>
</feature>
<name>A0A844GEN4_9NEIS</name>
<evidence type="ECO:0000256" key="6">
    <source>
        <dbReference type="SAM" id="MobiDB-lite"/>
    </source>
</evidence>
<dbReference type="InterPro" id="IPR013655">
    <property type="entry name" value="PAS_fold_3"/>
</dbReference>
<evidence type="ECO:0000259" key="7">
    <source>
        <dbReference type="PROSITE" id="PS50112"/>
    </source>
</evidence>
<sequence>MHPDDLPRVERRLQEHLAGHSAHYECEYRMARPDGRWSWILAHGQVMRHGDDGSPQRALGTHMDITTRKTADEERRARQIRLEKLTSQIPGVVYQLRLRPDGRIGLPYASPGMYTHYGVRPEQVAQDAGELFDLVHPDDRRRLVESLYQSSRDMKVWETEWRMRRTRRAVALGADPRQTGTGKRWQHAVERLHHRHHRAQTRGRTAQAAGHQRRTHRPQQPPQLLRAGQCRTGTGQALRRPAGGAGDAGSGPLQARQRRLRPRHGRPCAAPCQPPDPRRIAHRGYCSVARNLPSCWCRRRSVVRCNLPNACAPGWPAARSPPITPPSS</sequence>
<protein>
    <recommendedName>
        <fullName evidence="2">histidine kinase</fullName>
        <ecNumber evidence="2">2.7.13.3</ecNumber>
    </recommendedName>
</protein>
<dbReference type="Proteomes" id="UP000446658">
    <property type="component" value="Unassembled WGS sequence"/>
</dbReference>
<proteinExistence type="predicted"/>
<keyword evidence="10" id="KW-1185">Reference proteome</keyword>
<dbReference type="GO" id="GO:0004673">
    <property type="term" value="F:protein histidine kinase activity"/>
    <property type="evidence" value="ECO:0007669"/>
    <property type="project" value="UniProtKB-EC"/>
</dbReference>
<dbReference type="InterPro" id="IPR000014">
    <property type="entry name" value="PAS"/>
</dbReference>
<dbReference type="InterPro" id="IPR000700">
    <property type="entry name" value="PAS-assoc_C"/>
</dbReference>
<dbReference type="Gene3D" id="3.30.450.20">
    <property type="entry name" value="PAS domain"/>
    <property type="match status" value="2"/>
</dbReference>
<reference evidence="9 10" key="1">
    <citation type="submission" date="2019-11" db="EMBL/GenBank/DDBJ databases">
        <title>Draft genome sequence of Paludibacterium sp. dN18-1.</title>
        <authorList>
            <person name="Im W.-T."/>
        </authorList>
    </citation>
    <scope>NUCLEOTIDE SEQUENCE [LARGE SCALE GENOMIC DNA]</scope>
    <source>
        <strain evidence="10">dN 18-1</strain>
    </source>
</reference>
<gene>
    <name evidence="9" type="ORF">GKE73_08595</name>
</gene>